<comment type="PTM">
    <text evidence="8 9">Topaquinone (TPQ) is generated by copper-dependent autoxidation of a specific tyrosyl residue.</text>
</comment>
<feature type="domain" description="Copper amine oxidase N2-terminal" evidence="12">
    <location>
        <begin position="72"/>
        <end position="150"/>
    </location>
</feature>
<comment type="cofactor">
    <cofactor evidence="1">
        <name>Cu cation</name>
        <dbReference type="ChEBI" id="CHEBI:23378"/>
    </cofactor>
</comment>
<dbReference type="GO" id="GO:0005886">
    <property type="term" value="C:plasma membrane"/>
    <property type="evidence" value="ECO:0007669"/>
    <property type="project" value="TreeGrafter"/>
</dbReference>
<dbReference type="PANTHER" id="PTHR10638">
    <property type="entry name" value="COPPER AMINE OXIDASE"/>
    <property type="match status" value="1"/>
</dbReference>
<evidence type="ECO:0000256" key="7">
    <source>
        <dbReference type="PIRSR" id="PIRSR600269-50"/>
    </source>
</evidence>
<keyword evidence="15" id="KW-1185">Reference proteome</keyword>
<feature type="domain" description="Copper amine oxidase catalytic" evidence="11">
    <location>
        <begin position="321"/>
        <end position="739"/>
    </location>
</feature>
<dbReference type="InterPro" id="IPR015798">
    <property type="entry name" value="Cu_amine_oxidase_C"/>
</dbReference>
<dbReference type="InterPro" id="IPR016182">
    <property type="entry name" value="Cu_amine_oxidase_N-reg"/>
</dbReference>
<gene>
    <name evidence="14" type="ORF">JAAARDRAFT_191806</name>
</gene>
<dbReference type="FunFam" id="3.10.450.40:FF:000028">
    <property type="entry name" value="Amine oxidase"/>
    <property type="match status" value="1"/>
</dbReference>
<keyword evidence="6 9" id="KW-0186">Copper</keyword>
<evidence type="ECO:0000256" key="2">
    <source>
        <dbReference type="ARBA" id="ARBA00007983"/>
    </source>
</evidence>
<dbReference type="InterPro" id="IPR015328">
    <property type="entry name" value="DUF1965"/>
</dbReference>
<dbReference type="OrthoDB" id="3341590at2759"/>
<keyword evidence="5 9" id="KW-0560">Oxidoreductase</keyword>
<evidence type="ECO:0000259" key="12">
    <source>
        <dbReference type="Pfam" id="PF02727"/>
    </source>
</evidence>
<evidence type="ECO:0000256" key="4">
    <source>
        <dbReference type="ARBA" id="ARBA00022772"/>
    </source>
</evidence>
<proteinExistence type="inferred from homology"/>
<keyword evidence="10" id="KW-0732">Signal</keyword>
<dbReference type="GO" id="GO:0008131">
    <property type="term" value="F:primary methylamine oxidase activity"/>
    <property type="evidence" value="ECO:0007669"/>
    <property type="project" value="InterPro"/>
</dbReference>
<dbReference type="PRINTS" id="PR00766">
    <property type="entry name" value="CUDAOXIDASE"/>
</dbReference>
<dbReference type="Pfam" id="PF09248">
    <property type="entry name" value="DUF1965"/>
    <property type="match status" value="1"/>
</dbReference>
<dbReference type="STRING" id="933084.A0A067QAB3"/>
<dbReference type="Pfam" id="PF01179">
    <property type="entry name" value="Cu_amine_oxid"/>
    <property type="match status" value="1"/>
</dbReference>
<dbReference type="FunFam" id="3.10.450.40:FF:000018">
    <property type="entry name" value="Amine oxidase"/>
    <property type="match status" value="1"/>
</dbReference>
<dbReference type="GO" id="GO:0009308">
    <property type="term" value="P:amine metabolic process"/>
    <property type="evidence" value="ECO:0007669"/>
    <property type="project" value="UniProtKB-UniRule"/>
</dbReference>
<dbReference type="InterPro" id="IPR000269">
    <property type="entry name" value="Cu_amine_oxidase"/>
</dbReference>
<dbReference type="InterPro" id="IPR049948">
    <property type="entry name" value="Cu_Am_ox_TPQ-bd"/>
</dbReference>
<dbReference type="Gene3D" id="2.70.98.20">
    <property type="entry name" value="Copper amine oxidase, catalytic domain"/>
    <property type="match status" value="1"/>
</dbReference>
<evidence type="ECO:0000256" key="8">
    <source>
        <dbReference type="PIRSR" id="PIRSR600269-51"/>
    </source>
</evidence>
<dbReference type="InterPro" id="IPR036460">
    <property type="entry name" value="Cu_amine_oxidase_C_sf"/>
</dbReference>
<evidence type="ECO:0000256" key="3">
    <source>
        <dbReference type="ARBA" id="ARBA00022723"/>
    </source>
</evidence>
<feature type="signal peptide" evidence="10">
    <location>
        <begin position="1"/>
        <end position="22"/>
    </location>
</feature>
<accession>A0A067QAB3</accession>
<evidence type="ECO:0000313" key="15">
    <source>
        <dbReference type="Proteomes" id="UP000027265"/>
    </source>
</evidence>
<comment type="cofactor">
    <cofactor evidence="9">
        <name>Cu cation</name>
        <dbReference type="ChEBI" id="CHEBI:23378"/>
    </cofactor>
    <text evidence="9">Contains 1 topaquinone per subunit.</text>
</comment>
<dbReference type="FunFam" id="2.70.98.20:FF:000002">
    <property type="entry name" value="Amine oxidase"/>
    <property type="match status" value="1"/>
</dbReference>
<reference evidence="15" key="1">
    <citation type="journal article" date="2014" name="Proc. Natl. Acad. Sci. U.S.A.">
        <title>Extensive sampling of basidiomycete genomes demonstrates inadequacy of the white-rot/brown-rot paradigm for wood decay fungi.</title>
        <authorList>
            <person name="Riley R."/>
            <person name="Salamov A.A."/>
            <person name="Brown D.W."/>
            <person name="Nagy L.G."/>
            <person name="Floudas D."/>
            <person name="Held B.W."/>
            <person name="Levasseur A."/>
            <person name="Lombard V."/>
            <person name="Morin E."/>
            <person name="Otillar R."/>
            <person name="Lindquist E.A."/>
            <person name="Sun H."/>
            <person name="LaButti K.M."/>
            <person name="Schmutz J."/>
            <person name="Jabbour D."/>
            <person name="Luo H."/>
            <person name="Baker S.E."/>
            <person name="Pisabarro A.G."/>
            <person name="Walton J.D."/>
            <person name="Blanchette R.A."/>
            <person name="Henrissat B."/>
            <person name="Martin F."/>
            <person name="Cullen D."/>
            <person name="Hibbett D.S."/>
            <person name="Grigoriev I.V."/>
        </authorList>
    </citation>
    <scope>NUCLEOTIDE SEQUENCE [LARGE SCALE GENOMIC DNA]</scope>
    <source>
        <strain evidence="15">MUCL 33604</strain>
    </source>
</reference>
<dbReference type="GO" id="GO:0005507">
    <property type="term" value="F:copper ion binding"/>
    <property type="evidence" value="ECO:0007669"/>
    <property type="project" value="InterPro"/>
</dbReference>
<dbReference type="Proteomes" id="UP000027265">
    <property type="component" value="Unassembled WGS sequence"/>
</dbReference>
<feature type="active site" description="Schiff-base intermediate with substrate; via topaquinone" evidence="7">
    <location>
        <position position="476"/>
    </location>
</feature>
<evidence type="ECO:0000313" key="14">
    <source>
        <dbReference type="EMBL" id="KDQ60427.1"/>
    </source>
</evidence>
<name>A0A067QAB3_9AGAM</name>
<dbReference type="PROSITE" id="PS01164">
    <property type="entry name" value="COPPER_AMINE_OXID_1"/>
    <property type="match status" value="1"/>
</dbReference>
<evidence type="ECO:0000256" key="6">
    <source>
        <dbReference type="ARBA" id="ARBA00023008"/>
    </source>
</evidence>
<feature type="domain" description="DUF1965" evidence="13">
    <location>
        <begin position="242"/>
        <end position="309"/>
    </location>
</feature>
<dbReference type="SUPFAM" id="SSF49998">
    <property type="entry name" value="Amine oxidase catalytic domain"/>
    <property type="match status" value="1"/>
</dbReference>
<dbReference type="PANTHER" id="PTHR10638:SF20">
    <property type="entry name" value="AMINE OXIDASE"/>
    <property type="match status" value="1"/>
</dbReference>
<dbReference type="Gene3D" id="3.10.450.40">
    <property type="match status" value="2"/>
</dbReference>
<evidence type="ECO:0000259" key="13">
    <source>
        <dbReference type="Pfam" id="PF09248"/>
    </source>
</evidence>
<dbReference type="GO" id="GO:0048038">
    <property type="term" value="F:quinone binding"/>
    <property type="evidence" value="ECO:0007669"/>
    <property type="project" value="InterPro"/>
</dbReference>
<dbReference type="Pfam" id="PF02727">
    <property type="entry name" value="Cu_amine_oxidN2"/>
    <property type="match status" value="1"/>
</dbReference>
<feature type="chain" id="PRO_5001643874" description="Amine oxidase" evidence="10">
    <location>
        <begin position="23"/>
        <end position="807"/>
    </location>
</feature>
<sequence>MKRVFGILTIIIGLVTLTFVEARPKAKGPRRWRPETRRPHSKRTYEVPGAPAVTAPYPNIWSALSNDEAASVIQFLHCQPELNLTAAANATSWDNQITVVDTLTPNKTDVLPFLTGEGPEPERWAKAVLMFGATDEPYIQDFAVGPLPVSEQTTYSPLNYASTKGIAMQRDYDADQDLTYELMTNISTSISDILLDLLNGTAYGYDNDTLTIWGIDPIWHEDGRIVQWVQYWAIPQTIFDGETLLPEGLYFKIDTTGRDPSGWGLIGWLYNGVYYNSTEAFRAAWSSPGFEKLLPNVEGSWISTDFTGEALPYEEQPPPMLIQPDGQPRFAVDTGAQYIEWMDFSFYISFNRDTGMRLYNVEYKGDRILYEIGLEEAIAHYAGNDPVQSGTAYLDSFYGFGPYAFELLPGYDCPVYATFLNSTFHVTELSKTHPGSICVFEADMTYLIQRHSNMNYLSTTKNIALIVRSVSTVGNYDYNFDYTFYLDGSVEVTVRASGYIQSAYYAQNEGYGYRIHDSLSGSMHDHCLNFKADIDILGTANSFAQHAIVPVDVKYPWSNTTRSTMQLQRSYLASEDESKLVRLFPITLVHLTSYATKMWPDNNQVFYIVENQNATNKYGEPRGYRIMPSSGGGMRLTIQNSSNLINSQNFATHQLYVTKQKDTEPRAAHANNDYDVANPIVDFNAFFNGESLEQEDLVLWFNLGMHHVPHTGDLPNTVFTTAQSSVVITPHNYLEMDPSRQSRQQVRVDYSNTDGVTDVETFGAEFPEGTFDLSSQQPDFYAYEGDIAVRKFPYDPTHPFNDTESIV</sequence>
<keyword evidence="3 9" id="KW-0479">Metal-binding</keyword>
<evidence type="ECO:0000256" key="5">
    <source>
        <dbReference type="ARBA" id="ARBA00023002"/>
    </source>
</evidence>
<dbReference type="EC" id="1.4.3.-" evidence="9"/>
<dbReference type="EMBL" id="KL197714">
    <property type="protein sequence ID" value="KDQ60427.1"/>
    <property type="molecule type" value="Genomic_DNA"/>
</dbReference>
<organism evidence="14 15">
    <name type="scientific">Jaapia argillacea MUCL 33604</name>
    <dbReference type="NCBI Taxonomy" id="933084"/>
    <lineage>
        <taxon>Eukaryota</taxon>
        <taxon>Fungi</taxon>
        <taxon>Dikarya</taxon>
        <taxon>Basidiomycota</taxon>
        <taxon>Agaricomycotina</taxon>
        <taxon>Agaricomycetes</taxon>
        <taxon>Agaricomycetidae</taxon>
        <taxon>Jaapiales</taxon>
        <taxon>Jaapiaceae</taxon>
        <taxon>Jaapia</taxon>
    </lineage>
</organism>
<feature type="modified residue" description="2',4',5'-topaquinone" evidence="8">
    <location>
        <position position="476"/>
    </location>
</feature>
<protein>
    <recommendedName>
        <fullName evidence="9">Amine oxidase</fullName>
        <ecNumber evidence="9">1.4.3.-</ecNumber>
    </recommendedName>
</protein>
<dbReference type="AlphaFoldDB" id="A0A067QAB3"/>
<dbReference type="InParanoid" id="A0A067QAB3"/>
<evidence type="ECO:0000259" key="11">
    <source>
        <dbReference type="Pfam" id="PF01179"/>
    </source>
</evidence>
<keyword evidence="4 7" id="KW-0801">TPQ</keyword>
<evidence type="ECO:0000256" key="9">
    <source>
        <dbReference type="RuleBase" id="RU000672"/>
    </source>
</evidence>
<evidence type="ECO:0000256" key="10">
    <source>
        <dbReference type="SAM" id="SignalP"/>
    </source>
</evidence>
<evidence type="ECO:0000256" key="1">
    <source>
        <dbReference type="ARBA" id="ARBA00001935"/>
    </source>
</evidence>
<feature type="active site" description="Proton acceptor" evidence="7">
    <location>
        <position position="395"/>
    </location>
</feature>
<comment type="similarity">
    <text evidence="2 9">Belongs to the copper/topaquinone oxidase family.</text>
</comment>
<dbReference type="SUPFAM" id="SSF54416">
    <property type="entry name" value="Amine oxidase N-terminal region"/>
    <property type="match status" value="2"/>
</dbReference>
<dbReference type="InterPro" id="IPR015800">
    <property type="entry name" value="Cu_amine_oxidase_N2"/>
</dbReference>
<dbReference type="HOGENOM" id="CLU_015739_0_0_1"/>